<keyword evidence="2" id="KW-0680">Restriction system</keyword>
<dbReference type="InterPro" id="IPR044946">
    <property type="entry name" value="Restrct_endonuc_typeI_TRD_sf"/>
</dbReference>
<keyword evidence="5" id="KW-0540">Nuclease</keyword>
<dbReference type="Proteomes" id="UP000719942">
    <property type="component" value="Unassembled WGS sequence"/>
</dbReference>
<proteinExistence type="inferred from homology"/>
<evidence type="ECO:0000259" key="4">
    <source>
        <dbReference type="Pfam" id="PF01420"/>
    </source>
</evidence>
<dbReference type="InterPro" id="IPR000055">
    <property type="entry name" value="Restrct_endonuc_typeI_TRD"/>
</dbReference>
<name>A0ABS7DLA0_9FIRM</name>
<protein>
    <submittedName>
        <fullName evidence="5">Restriction endonuclease subunit S</fullName>
    </submittedName>
</protein>
<dbReference type="SUPFAM" id="SSF116734">
    <property type="entry name" value="DNA methylase specificity domain"/>
    <property type="match status" value="1"/>
</dbReference>
<comment type="similarity">
    <text evidence="1">Belongs to the type-I restriction system S methylase family.</text>
</comment>
<dbReference type="InterPro" id="IPR052021">
    <property type="entry name" value="Type-I_RS_S_subunit"/>
</dbReference>
<keyword evidence="5" id="KW-0255">Endonuclease</keyword>
<gene>
    <name evidence="5" type="ORF">J5W02_03470</name>
</gene>
<dbReference type="Gene3D" id="3.90.220.20">
    <property type="entry name" value="DNA methylase specificity domains"/>
    <property type="match status" value="1"/>
</dbReference>
<keyword evidence="5" id="KW-0378">Hydrolase</keyword>
<dbReference type="PANTHER" id="PTHR30408">
    <property type="entry name" value="TYPE-1 RESTRICTION ENZYME ECOKI SPECIFICITY PROTEIN"/>
    <property type="match status" value="1"/>
</dbReference>
<keyword evidence="3" id="KW-0238">DNA-binding</keyword>
<dbReference type="Gene3D" id="1.10.287.1120">
    <property type="entry name" value="Bipartite methylase S protein"/>
    <property type="match status" value="1"/>
</dbReference>
<dbReference type="Pfam" id="PF01420">
    <property type="entry name" value="Methylase_S"/>
    <property type="match status" value="1"/>
</dbReference>
<evidence type="ECO:0000256" key="2">
    <source>
        <dbReference type="ARBA" id="ARBA00022747"/>
    </source>
</evidence>
<comment type="caution">
    <text evidence="5">The sequence shown here is derived from an EMBL/GenBank/DDBJ whole genome shotgun (WGS) entry which is preliminary data.</text>
</comment>
<dbReference type="EMBL" id="JAGFNZ010000001">
    <property type="protein sequence ID" value="MBW7571862.1"/>
    <property type="molecule type" value="Genomic_DNA"/>
</dbReference>
<sequence length="246" mass="28186">MAEKKKPDIRFKGFKDDWEQRKLGDTLSSLQNNTLSRAELCCENGAAKNVHYGDVLIKFCEYLDVSKEDLPMIADDSVVAKYKASFLKNGDVIVADTAEDETVGKCSELAGIDGDIILSGLHTIPYRPLFGFASGYLGYYMNSDSYHNQLLPLMQGIKVTSVSKSAMQDTTIRYPRSTDEQAQISAYFRNLDYLITLHKRKYEKLQNFKKAMLEKCSRKMARMCRRFVLKDLLMLGNCESWENWYK</sequence>
<dbReference type="PANTHER" id="PTHR30408:SF12">
    <property type="entry name" value="TYPE I RESTRICTION ENZYME MJAVIII SPECIFICITY SUBUNIT"/>
    <property type="match status" value="1"/>
</dbReference>
<accession>A0ABS7DLA0</accession>
<organism evidence="5 6">
    <name type="scientific">Caproiciproducens faecalis</name>
    <dbReference type="NCBI Taxonomy" id="2820301"/>
    <lineage>
        <taxon>Bacteria</taxon>
        <taxon>Bacillati</taxon>
        <taxon>Bacillota</taxon>
        <taxon>Clostridia</taxon>
        <taxon>Eubacteriales</taxon>
        <taxon>Acutalibacteraceae</taxon>
        <taxon>Caproiciproducens</taxon>
    </lineage>
</organism>
<evidence type="ECO:0000313" key="5">
    <source>
        <dbReference type="EMBL" id="MBW7571862.1"/>
    </source>
</evidence>
<evidence type="ECO:0000256" key="1">
    <source>
        <dbReference type="ARBA" id="ARBA00010923"/>
    </source>
</evidence>
<evidence type="ECO:0000313" key="6">
    <source>
        <dbReference type="Proteomes" id="UP000719942"/>
    </source>
</evidence>
<dbReference type="RefSeq" id="WP_219964242.1">
    <property type="nucleotide sequence ID" value="NZ_JAGFNZ010000001.1"/>
</dbReference>
<evidence type="ECO:0000256" key="3">
    <source>
        <dbReference type="ARBA" id="ARBA00023125"/>
    </source>
</evidence>
<keyword evidence="6" id="KW-1185">Reference proteome</keyword>
<dbReference type="GO" id="GO:0004519">
    <property type="term" value="F:endonuclease activity"/>
    <property type="evidence" value="ECO:0007669"/>
    <property type="project" value="UniProtKB-KW"/>
</dbReference>
<reference evidence="5 6" key="1">
    <citation type="submission" date="2021-03" db="EMBL/GenBank/DDBJ databases">
        <title>Caproiciproducens sp. nov. isolated from feces of cow.</title>
        <authorList>
            <person name="Choi J.-Y."/>
        </authorList>
    </citation>
    <scope>NUCLEOTIDE SEQUENCE [LARGE SCALE GENOMIC DNA]</scope>
    <source>
        <strain evidence="5 6">AGMB10547</strain>
    </source>
</reference>
<feature type="domain" description="Type I restriction modification DNA specificity" evidence="4">
    <location>
        <begin position="16"/>
        <end position="206"/>
    </location>
</feature>